<reference evidence="1" key="1">
    <citation type="journal article" date="2022" name="Virus Res.">
        <title>Genome analysis of Psilogramma increta granulovirus and its intrapopulation diversity.</title>
        <authorList>
            <person name="Zhang H."/>
            <person name="Li L."/>
            <person name="Chen B."/>
            <person name="Zuo Y."/>
            <person name="Wu W."/>
            <person name="Yuan M."/>
            <person name="Yang K."/>
        </authorList>
    </citation>
    <scope>NUCLEOTIDE SEQUENCE</scope>
    <source>
        <strain evidence="1">GZ</strain>
    </source>
</reference>
<accession>A0A977TNN3</accession>
<evidence type="ECO:0000313" key="2">
    <source>
        <dbReference type="Proteomes" id="UP001265762"/>
    </source>
</evidence>
<name>A0A977TNN3_9BBAC</name>
<organism evidence="1 2">
    <name type="scientific">Psilogramma increta granulovirus</name>
    <dbReference type="NCBI Taxonomy" id="2953508"/>
    <lineage>
        <taxon>Viruses</taxon>
        <taxon>Viruses incertae sedis</taxon>
        <taxon>Naldaviricetes</taxon>
        <taxon>Lefavirales</taxon>
        <taxon>Baculoviridae</taxon>
        <taxon>Betabaculovirus</taxon>
        <taxon>Betabaculovirus psincretae</taxon>
    </lineage>
</organism>
<dbReference type="EMBL" id="ON803509">
    <property type="protein sequence ID" value="UXX41813.1"/>
    <property type="molecule type" value="Genomic_DNA"/>
</dbReference>
<protein>
    <submittedName>
        <fullName evidence="1">Uncharacterized protein</fullName>
    </submittedName>
</protein>
<proteinExistence type="predicted"/>
<evidence type="ECO:0000313" key="1">
    <source>
        <dbReference type="EMBL" id="UXX41813.1"/>
    </source>
</evidence>
<sequence>MLSIYYNNNQNQVFYNFDDVLRLMLQFNMDQVDKKTLNVECLKIVMANEQCYMTDGSNTTIRLITYDECYVSFEGVLQLIDNNHGGYKYDIEHVLIVCTSKVVLNPNHKWVSVYFARLKTHINNSFDFYFKILKQYMLANQPNSNEIVNIVNKLVSKAEKYKISNNFALLMETCVCYDKASALMLEQLKNV</sequence>
<dbReference type="Proteomes" id="UP001265762">
    <property type="component" value="Segment"/>
</dbReference>
<keyword evidence="2" id="KW-1185">Reference proteome</keyword>